<dbReference type="AlphaFoldDB" id="Q6BPP3"/>
<keyword evidence="2" id="KW-1185">Reference proteome</keyword>
<name>Q6BPP3_DEBHA</name>
<sequence>MHLPKYNFCISDDLHQKIMLSHENYVFQLQINVIRGYLEQERQQSGLPVEQILISTRLEKIGILLYINVAHAMCIMRRLISPPSAKLETFRPLRSTL</sequence>
<proteinExistence type="predicted"/>
<dbReference type="GeneID" id="2901901"/>
<dbReference type="InParanoid" id="Q6BPP3"/>
<reference evidence="1 2" key="1">
    <citation type="journal article" date="2004" name="Nature">
        <title>Genome evolution in yeasts.</title>
        <authorList>
            <consortium name="Genolevures"/>
            <person name="Dujon B."/>
            <person name="Sherman D."/>
            <person name="Fischer G."/>
            <person name="Durrens P."/>
            <person name="Casaregola S."/>
            <person name="Lafontaine I."/>
            <person name="de Montigny J."/>
            <person name="Marck C."/>
            <person name="Neuveglise C."/>
            <person name="Talla E."/>
            <person name="Goffard N."/>
            <person name="Frangeul L."/>
            <person name="Aigle M."/>
            <person name="Anthouard V."/>
            <person name="Babour A."/>
            <person name="Barbe V."/>
            <person name="Barnay S."/>
            <person name="Blanchin S."/>
            <person name="Beckerich J.M."/>
            <person name="Beyne E."/>
            <person name="Bleykasten C."/>
            <person name="Boisrame A."/>
            <person name="Boyer J."/>
            <person name="Cattolico L."/>
            <person name="Confanioleri F."/>
            <person name="de Daruvar A."/>
            <person name="Despons L."/>
            <person name="Fabre E."/>
            <person name="Fairhead C."/>
            <person name="Ferry-Dumazet H."/>
            <person name="Groppi A."/>
            <person name="Hantraye F."/>
            <person name="Hennequin C."/>
            <person name="Jauniaux N."/>
            <person name="Joyet P."/>
            <person name="Kachouri R."/>
            <person name="Kerrest A."/>
            <person name="Koszul R."/>
            <person name="Lemaire M."/>
            <person name="Lesur I."/>
            <person name="Ma L."/>
            <person name="Muller H."/>
            <person name="Nicaud J.M."/>
            <person name="Nikolski M."/>
            <person name="Oztas S."/>
            <person name="Ozier-Kalogeropoulos O."/>
            <person name="Pellenz S."/>
            <person name="Potier S."/>
            <person name="Richard G.F."/>
            <person name="Straub M.L."/>
            <person name="Suleau A."/>
            <person name="Swennene D."/>
            <person name="Tekaia F."/>
            <person name="Wesolowski-Louvel M."/>
            <person name="Westhof E."/>
            <person name="Wirth B."/>
            <person name="Zeniou-Meyer M."/>
            <person name="Zivanovic I."/>
            <person name="Bolotin-Fukuhara M."/>
            <person name="Thierry A."/>
            <person name="Bouchier C."/>
            <person name="Caudron B."/>
            <person name="Scarpelli C."/>
            <person name="Gaillardin C."/>
            <person name="Weissenbach J."/>
            <person name="Wincker P."/>
            <person name="Souciet J.L."/>
        </authorList>
    </citation>
    <scope>NUCLEOTIDE SEQUENCE [LARGE SCALE GENOMIC DNA]</scope>
    <source>
        <strain evidence="2">ATCC 36239 / CBS 767 / BCRC 21394 / JCM 1990 / NBRC 0083 / IGC 2968</strain>
    </source>
</reference>
<gene>
    <name evidence="1" type="ordered locus">DEHA2E11946g</name>
</gene>
<evidence type="ECO:0000313" key="1">
    <source>
        <dbReference type="EMBL" id="CAG88066.1"/>
    </source>
</evidence>
<dbReference type="EMBL" id="CR382137">
    <property type="protein sequence ID" value="CAG88066.1"/>
    <property type="molecule type" value="Genomic_DNA"/>
</dbReference>
<dbReference type="Proteomes" id="UP000000599">
    <property type="component" value="Chromosome E"/>
</dbReference>
<dbReference type="RefSeq" id="XP_459827.1">
    <property type="nucleotide sequence ID" value="XM_459827.1"/>
</dbReference>
<protein>
    <submittedName>
        <fullName evidence="1">DEHA2E11946p</fullName>
    </submittedName>
</protein>
<evidence type="ECO:0000313" key="2">
    <source>
        <dbReference type="Proteomes" id="UP000000599"/>
    </source>
</evidence>
<accession>Q6BPP3</accession>
<dbReference type="HOGENOM" id="CLU_2346648_0_0_1"/>
<organism evidence="1 2">
    <name type="scientific">Debaryomyces hansenii (strain ATCC 36239 / CBS 767 / BCRC 21394 / JCM 1990 / NBRC 0083 / IGC 2968)</name>
    <name type="common">Yeast</name>
    <name type="synonym">Torulaspora hansenii</name>
    <dbReference type="NCBI Taxonomy" id="284592"/>
    <lineage>
        <taxon>Eukaryota</taxon>
        <taxon>Fungi</taxon>
        <taxon>Dikarya</taxon>
        <taxon>Ascomycota</taxon>
        <taxon>Saccharomycotina</taxon>
        <taxon>Pichiomycetes</taxon>
        <taxon>Debaryomycetaceae</taxon>
        <taxon>Debaryomyces</taxon>
    </lineage>
</organism>
<dbReference type="KEGG" id="dha:DEHA2E11946g"/>
<dbReference type="VEuPathDB" id="FungiDB:DEHA2E11946g"/>